<evidence type="ECO:0000313" key="2">
    <source>
        <dbReference type="EMBL" id="KAB1139365.1"/>
    </source>
</evidence>
<organism evidence="2 3">
    <name type="scientific">Streptomyces luteolifulvus</name>
    <dbReference type="NCBI Taxonomy" id="2615112"/>
    <lineage>
        <taxon>Bacteria</taxon>
        <taxon>Bacillati</taxon>
        <taxon>Actinomycetota</taxon>
        <taxon>Actinomycetes</taxon>
        <taxon>Kitasatosporales</taxon>
        <taxon>Streptomycetaceae</taxon>
        <taxon>Streptomyces</taxon>
    </lineage>
</organism>
<dbReference type="Proteomes" id="UP000442707">
    <property type="component" value="Unassembled WGS sequence"/>
</dbReference>
<evidence type="ECO:0000259" key="1">
    <source>
        <dbReference type="Pfam" id="PF12680"/>
    </source>
</evidence>
<dbReference type="InterPro" id="IPR037401">
    <property type="entry name" value="SnoaL-like"/>
</dbReference>
<dbReference type="AlphaFoldDB" id="A0A643JRQ3"/>
<reference evidence="2 3" key="1">
    <citation type="submission" date="2019-09" db="EMBL/GenBank/DDBJ databases">
        <title>Screening of Novel Bioactive Compounds from Soil-Associated.</title>
        <authorList>
            <person name="Zhao S."/>
        </authorList>
    </citation>
    <scope>NUCLEOTIDE SEQUENCE [LARGE SCALE GENOMIC DNA]</scope>
    <source>
        <strain evidence="2 3">HIT-DPA4</strain>
    </source>
</reference>
<dbReference type="SUPFAM" id="SSF54427">
    <property type="entry name" value="NTF2-like"/>
    <property type="match status" value="1"/>
</dbReference>
<evidence type="ECO:0000313" key="3">
    <source>
        <dbReference type="Proteomes" id="UP000442707"/>
    </source>
</evidence>
<dbReference type="RefSeq" id="WP_150958633.1">
    <property type="nucleotide sequence ID" value="NZ_VZRB01000064.1"/>
</dbReference>
<dbReference type="InterPro" id="IPR032710">
    <property type="entry name" value="NTF2-like_dom_sf"/>
</dbReference>
<dbReference type="Pfam" id="PF12680">
    <property type="entry name" value="SnoaL_2"/>
    <property type="match status" value="1"/>
</dbReference>
<keyword evidence="3" id="KW-1185">Reference proteome</keyword>
<dbReference type="Gene3D" id="3.10.450.50">
    <property type="match status" value="1"/>
</dbReference>
<protein>
    <submittedName>
        <fullName evidence="2">Nuclear transport factor 2 family protein</fullName>
    </submittedName>
</protein>
<gene>
    <name evidence="2" type="ORF">F7R91_40210</name>
</gene>
<accession>A0A643JRQ3</accession>
<comment type="caution">
    <text evidence="2">The sequence shown here is derived from an EMBL/GenBank/DDBJ whole genome shotgun (WGS) entry which is preliminary data.</text>
</comment>
<proteinExistence type="predicted"/>
<name>A0A643JRQ3_9ACTN</name>
<sequence>MDPVELVERFNAPINGQELVGLCSLMSENHTFVDTEGGTVRGKPACAEAWRGFFSAFADYRTVFSDLTVRGDVVTVSGYSVCSQPELAGPALWTARVTGTLVTEWRVYTDTPRTRHTLGLPPRAP</sequence>
<dbReference type="EMBL" id="VZRB01000064">
    <property type="protein sequence ID" value="KAB1139365.1"/>
    <property type="molecule type" value="Genomic_DNA"/>
</dbReference>
<feature type="domain" description="SnoaL-like" evidence="1">
    <location>
        <begin position="7"/>
        <end position="83"/>
    </location>
</feature>